<dbReference type="EMBL" id="JAFHKU010000108">
    <property type="protein sequence ID" value="MBN3557156.1"/>
    <property type="molecule type" value="Genomic_DNA"/>
</dbReference>
<proteinExistence type="predicted"/>
<keyword evidence="1" id="KW-0732">Signal</keyword>
<feature type="chain" id="PRO_5041384047" evidence="1">
    <location>
        <begin position="17"/>
        <end position="340"/>
    </location>
</feature>
<dbReference type="Pfam" id="PF06674">
    <property type="entry name" value="DUF1176"/>
    <property type="match status" value="1"/>
</dbReference>
<name>A0AA41DB38_9SPHN</name>
<dbReference type="InterPro" id="IPR009560">
    <property type="entry name" value="DUF1176"/>
</dbReference>
<dbReference type="AlphaFoldDB" id="A0AA41DB38"/>
<feature type="signal peptide" evidence="1">
    <location>
        <begin position="1"/>
        <end position="16"/>
    </location>
</feature>
<evidence type="ECO:0000313" key="3">
    <source>
        <dbReference type="Proteomes" id="UP000704529"/>
    </source>
</evidence>
<accession>A0AA41DB38</accession>
<comment type="caution">
    <text evidence="2">The sequence shown here is derived from an EMBL/GenBank/DDBJ whole genome shotgun (WGS) entry which is preliminary data.</text>
</comment>
<reference evidence="2" key="1">
    <citation type="submission" date="2021-01" db="EMBL/GenBank/DDBJ databases">
        <title>Genome Sequencing of Type Strains.</title>
        <authorList>
            <person name="Lemaire J.F."/>
            <person name="Inderbitzin P."/>
            <person name="Collins S.B."/>
            <person name="Wespe N."/>
            <person name="Knight-Connoni V."/>
        </authorList>
    </citation>
    <scope>NUCLEOTIDE SEQUENCE</scope>
    <source>
        <strain evidence="2">DSM 14562</strain>
    </source>
</reference>
<dbReference type="RefSeq" id="WP_184106646.1">
    <property type="nucleotide sequence ID" value="NZ_JACHNX010000025.1"/>
</dbReference>
<protein>
    <submittedName>
        <fullName evidence="2">DUF1176 domain-containing protein</fullName>
    </submittedName>
</protein>
<evidence type="ECO:0000256" key="1">
    <source>
        <dbReference type="SAM" id="SignalP"/>
    </source>
</evidence>
<gene>
    <name evidence="2" type="ORF">JYA60_02785</name>
</gene>
<dbReference type="Proteomes" id="UP000704529">
    <property type="component" value="Unassembled WGS sequence"/>
</dbReference>
<evidence type="ECO:0000313" key="2">
    <source>
        <dbReference type="EMBL" id="MBN3557156.1"/>
    </source>
</evidence>
<organism evidence="2 3">
    <name type="scientific">Sphingomonas yabuuchiae</name>
    <dbReference type="NCBI Taxonomy" id="172044"/>
    <lineage>
        <taxon>Bacteria</taxon>
        <taxon>Pseudomonadati</taxon>
        <taxon>Pseudomonadota</taxon>
        <taxon>Alphaproteobacteria</taxon>
        <taxon>Sphingomonadales</taxon>
        <taxon>Sphingomonadaceae</taxon>
        <taxon>Sphingomonas</taxon>
    </lineage>
</organism>
<sequence>MSLAVSVALAATAASAATTPDTPRPGKPKLFRDWIVACDNGRACEAASLAAGESMLQDVGLIVARDGGGRVTVRIRDLTGKAKTASVRVDGRTIASTPLDRDGEGEWQGASASALVAAIARGRRATLLTPTAHPLALAGASAAFRYMDDRQGRVGTTSALIARGTKRYRGAAPALPMVQVVTPPPGAAPAIPATAIGEARRRYRCVIDDGSPFSADAHWLDRRSTLVLMSCGAGAYNYLVKPLIWRDGRLSPASFDFAYHFGETPEPGQPEILVNVDWSRDGRLSSWGKGRGLGDCGDAQQFGWDGTRFRLLHAEQMTECRGAIDTLTVWRTRSVPVKPR</sequence>